<gene>
    <name evidence="3" type="ORF">FC699_36590</name>
</gene>
<proteinExistence type="predicted"/>
<keyword evidence="1" id="KW-0472">Membrane</keyword>
<name>A0A4V5TP96_9BACI</name>
<sequence>MTLENTKNLKKQVAPYEKSTIKKSVWQLINTIVPFIILWYLAYKSLSVSYWLSLVPSLLAAGFMTRIFIIFHDCTHYSFFKSRRANRIVGTCMGVLTLFPFDQWGHEHS</sequence>
<dbReference type="Pfam" id="PF00487">
    <property type="entry name" value="FA_desaturase"/>
    <property type="match status" value="1"/>
</dbReference>
<dbReference type="InterPro" id="IPR005804">
    <property type="entry name" value="FA_desaturase_dom"/>
</dbReference>
<comment type="caution">
    <text evidence="3">The sequence shown here is derived from an EMBL/GenBank/DDBJ whole genome shotgun (WGS) entry which is preliminary data.</text>
</comment>
<reference evidence="3 4" key="1">
    <citation type="journal article" date="2019" name="Environ. Microbiol.">
        <title>An active ?-lactamase is a part of an orchestrated cell wall stress resistance network of Bacillus subtilis and related rhizosphere species.</title>
        <authorList>
            <person name="Bucher T."/>
            <person name="Keren-Paz A."/>
            <person name="Hausser J."/>
            <person name="Olender T."/>
            <person name="Cytryn E."/>
            <person name="Kolodkin-Gal I."/>
        </authorList>
    </citation>
    <scope>NUCLEOTIDE SEQUENCE [LARGE SCALE GENOMIC DNA]</scope>
    <source>
        <strain evidence="3 4">I5</strain>
    </source>
</reference>
<dbReference type="Proteomes" id="UP000305222">
    <property type="component" value="Unassembled WGS sequence"/>
</dbReference>
<evidence type="ECO:0000256" key="1">
    <source>
        <dbReference type="SAM" id="Phobius"/>
    </source>
</evidence>
<evidence type="ECO:0000259" key="2">
    <source>
        <dbReference type="Pfam" id="PF00487"/>
    </source>
</evidence>
<evidence type="ECO:0000313" key="4">
    <source>
        <dbReference type="Proteomes" id="UP000305222"/>
    </source>
</evidence>
<accession>A0A4V5TP96</accession>
<feature type="domain" description="Fatty acid desaturase" evidence="2">
    <location>
        <begin position="51"/>
        <end position="108"/>
    </location>
</feature>
<evidence type="ECO:0000313" key="3">
    <source>
        <dbReference type="EMBL" id="TKI78963.1"/>
    </source>
</evidence>
<feature type="transmembrane region" description="Helical" evidence="1">
    <location>
        <begin position="48"/>
        <end position="72"/>
    </location>
</feature>
<keyword evidence="1" id="KW-0812">Transmembrane</keyword>
<organism evidence="3 4">
    <name type="scientific">Bacillus wiedmannii</name>
    <dbReference type="NCBI Taxonomy" id="1890302"/>
    <lineage>
        <taxon>Bacteria</taxon>
        <taxon>Bacillati</taxon>
        <taxon>Bacillota</taxon>
        <taxon>Bacilli</taxon>
        <taxon>Bacillales</taxon>
        <taxon>Bacillaceae</taxon>
        <taxon>Bacillus</taxon>
        <taxon>Bacillus cereus group</taxon>
    </lineage>
</organism>
<dbReference type="EMBL" id="SZON01003725">
    <property type="protein sequence ID" value="TKI78963.1"/>
    <property type="molecule type" value="Genomic_DNA"/>
</dbReference>
<keyword evidence="1" id="KW-1133">Transmembrane helix</keyword>
<dbReference type="GO" id="GO:0006629">
    <property type="term" value="P:lipid metabolic process"/>
    <property type="evidence" value="ECO:0007669"/>
    <property type="project" value="InterPro"/>
</dbReference>
<dbReference type="AlphaFoldDB" id="A0A4V5TP96"/>
<feature type="non-terminal residue" evidence="3">
    <location>
        <position position="109"/>
    </location>
</feature>
<feature type="transmembrane region" description="Helical" evidence="1">
    <location>
        <begin position="25"/>
        <end position="42"/>
    </location>
</feature>
<protein>
    <submittedName>
        <fullName evidence="3">Fatty acid desaturase</fullName>
    </submittedName>
</protein>